<dbReference type="SUPFAM" id="SSF53244">
    <property type="entry name" value="MurD-like peptide ligases, peptide-binding domain"/>
    <property type="match status" value="1"/>
</dbReference>
<evidence type="ECO:0000256" key="8">
    <source>
        <dbReference type="ARBA" id="ARBA00023306"/>
    </source>
</evidence>
<keyword evidence="1" id="KW-0963">Cytoplasm</keyword>
<proteinExistence type="inferred from homology"/>
<dbReference type="InterPro" id="IPR051046">
    <property type="entry name" value="MurCDEF_CellWall_CoF430Synth"/>
</dbReference>
<dbReference type="InterPro" id="IPR004101">
    <property type="entry name" value="Mur_ligase_C"/>
</dbReference>
<accession>A0A2P2BW98</accession>
<dbReference type="NCBIfam" id="TIGR01143">
    <property type="entry name" value="murF"/>
    <property type="match status" value="1"/>
</dbReference>
<dbReference type="GO" id="GO:0047480">
    <property type="term" value="F:UDP-N-acetylmuramoyl-tripeptide-D-alanyl-D-alanine ligase activity"/>
    <property type="evidence" value="ECO:0007669"/>
    <property type="project" value="InterPro"/>
</dbReference>
<dbReference type="InterPro" id="IPR036615">
    <property type="entry name" value="Mur_ligase_C_dom_sf"/>
</dbReference>
<evidence type="ECO:0000259" key="12">
    <source>
        <dbReference type="Pfam" id="PF02875"/>
    </source>
</evidence>
<dbReference type="EMBL" id="CZKA01000004">
    <property type="protein sequence ID" value="CUR54015.1"/>
    <property type="molecule type" value="Genomic_DNA"/>
</dbReference>
<name>A0A2P2BW98_9ZZZZ</name>
<evidence type="ECO:0000256" key="10">
    <source>
        <dbReference type="ARBA" id="ARBA00031461"/>
    </source>
</evidence>
<dbReference type="PANTHER" id="PTHR43024:SF1">
    <property type="entry name" value="UDP-N-ACETYLMURAMOYL-TRIPEPTIDE--D-ALANYL-D-ALANINE LIGASE"/>
    <property type="match status" value="1"/>
</dbReference>
<keyword evidence="4" id="KW-0547">Nucleotide-binding</keyword>
<dbReference type="AlphaFoldDB" id="A0A2P2BW98"/>
<evidence type="ECO:0000256" key="5">
    <source>
        <dbReference type="ARBA" id="ARBA00022840"/>
    </source>
</evidence>
<sequence>MIDLSLSEIADVVGGRVHGDPSIQVRGAAGIDSRALDAGGLFVAIPGEHVDGHDYAEAAVAAGAAAVLGSRATQAPTVVVDDVVLALGRLASYVVGRLPATTVFAITGSQGKTGTKDYLAQILASSGPTVATAGNHNNEIGVPLTMLRATPDTRYLVLEMGARGIGHIAYLCELAHPSISAVLNVGTAHVGEFGSREAIAVAKGEIVEALPADGVAVLNGGDPFTREMGARTDARVLTFGDGDGNDVSCSDSQIDALGRATTTFTWHDEHRRVSLTQPGFHQVLNAAAAATMALAAGLAFDDVMDAIAGAVSQSRWRMELHESAEGTVILNDSYNANPASMRAALTTLQAIGEERAARTVAVLGEMRELGAETVEAHVAIGEYAASLRIDVVLAIGEVARGLLDGVIRHTDSPTSGVYATDRAEALAWLRENIAPGDVVVVKASRGAELDKVAEVLVEENP</sequence>
<dbReference type="GO" id="GO:0009252">
    <property type="term" value="P:peptidoglycan biosynthetic process"/>
    <property type="evidence" value="ECO:0007669"/>
    <property type="project" value="UniProtKB-KW"/>
</dbReference>
<evidence type="ECO:0000259" key="11">
    <source>
        <dbReference type="Pfam" id="PF01225"/>
    </source>
</evidence>
<evidence type="ECO:0000256" key="1">
    <source>
        <dbReference type="ARBA" id="ARBA00022490"/>
    </source>
</evidence>
<keyword evidence="3" id="KW-0132">Cell division</keyword>
<gene>
    <name evidence="14" type="primary">murF</name>
    <name evidence="14" type="ORF">NOCA2120048</name>
</gene>
<dbReference type="Pfam" id="PF02875">
    <property type="entry name" value="Mur_ligase_C"/>
    <property type="match status" value="1"/>
</dbReference>
<dbReference type="InterPro" id="IPR035911">
    <property type="entry name" value="MurE/MurF_N"/>
</dbReference>
<dbReference type="InterPro" id="IPR005863">
    <property type="entry name" value="UDP-N-AcMur_synth"/>
</dbReference>
<evidence type="ECO:0000256" key="6">
    <source>
        <dbReference type="ARBA" id="ARBA00022960"/>
    </source>
</evidence>
<dbReference type="InterPro" id="IPR000713">
    <property type="entry name" value="Mur_ligase_N"/>
</dbReference>
<feature type="domain" description="Mur ligase C-terminal" evidence="12">
    <location>
        <begin position="317"/>
        <end position="445"/>
    </location>
</feature>
<dbReference type="SUPFAM" id="SSF63418">
    <property type="entry name" value="MurE/MurF N-terminal domain"/>
    <property type="match status" value="1"/>
</dbReference>
<keyword evidence="7" id="KW-0573">Peptidoglycan synthesis</keyword>
<dbReference type="HAMAP" id="MF_02019">
    <property type="entry name" value="MurF"/>
    <property type="match status" value="1"/>
</dbReference>
<dbReference type="Gene3D" id="3.90.190.20">
    <property type="entry name" value="Mur ligase, C-terminal domain"/>
    <property type="match status" value="1"/>
</dbReference>
<dbReference type="Pfam" id="PF08245">
    <property type="entry name" value="Mur_ligase_M"/>
    <property type="match status" value="1"/>
</dbReference>
<evidence type="ECO:0000259" key="13">
    <source>
        <dbReference type="Pfam" id="PF08245"/>
    </source>
</evidence>
<evidence type="ECO:0000256" key="7">
    <source>
        <dbReference type="ARBA" id="ARBA00022984"/>
    </source>
</evidence>
<keyword evidence="9" id="KW-0961">Cell wall biogenesis/degradation</keyword>
<keyword evidence="5" id="KW-0067">ATP-binding</keyword>
<dbReference type="Gene3D" id="3.40.1390.10">
    <property type="entry name" value="MurE/MurF, N-terminal domain"/>
    <property type="match status" value="1"/>
</dbReference>
<dbReference type="PANTHER" id="PTHR43024">
    <property type="entry name" value="UDP-N-ACETYLMURAMOYL-TRIPEPTIDE--D-ALANYL-D-ALANINE LIGASE"/>
    <property type="match status" value="1"/>
</dbReference>
<reference evidence="14" key="1">
    <citation type="submission" date="2015-08" db="EMBL/GenBank/DDBJ databases">
        <authorList>
            <person name="Babu N.S."/>
            <person name="Beckwith C.J."/>
            <person name="Beseler K.G."/>
            <person name="Brison A."/>
            <person name="Carone J.V."/>
            <person name="Caskin T.P."/>
            <person name="Diamond M."/>
            <person name="Durham M.E."/>
            <person name="Foxe J.M."/>
            <person name="Go M."/>
            <person name="Henderson B.A."/>
            <person name="Jones I.B."/>
            <person name="McGettigan J.A."/>
            <person name="Micheletti S.J."/>
            <person name="Nasrallah M.E."/>
            <person name="Ortiz D."/>
            <person name="Piller C.R."/>
            <person name="Privatt S.R."/>
            <person name="Schneider S.L."/>
            <person name="Sharp S."/>
            <person name="Smith T.C."/>
            <person name="Stanton J.D."/>
            <person name="Ullery H.E."/>
            <person name="Wilson R.J."/>
            <person name="Serrano M.G."/>
            <person name="Buck G."/>
            <person name="Lee V."/>
            <person name="Wang Y."/>
            <person name="Carvalho R."/>
            <person name="Voegtly L."/>
            <person name="Shi R."/>
            <person name="Duckworth R."/>
            <person name="Johnson A."/>
            <person name="Loviza R."/>
            <person name="Walstead R."/>
            <person name="Shah Z."/>
            <person name="Kiflezghi M."/>
            <person name="Wade K."/>
            <person name="Ball S.L."/>
            <person name="Bradley K.W."/>
            <person name="Asai D.J."/>
            <person name="Bowman C.A."/>
            <person name="Russell D.A."/>
            <person name="Pope W.H."/>
            <person name="Jacobs-Sera D."/>
            <person name="Hendrix R.W."/>
            <person name="Hatfull G.F."/>
        </authorList>
    </citation>
    <scope>NUCLEOTIDE SEQUENCE</scope>
</reference>
<evidence type="ECO:0000256" key="9">
    <source>
        <dbReference type="ARBA" id="ARBA00023316"/>
    </source>
</evidence>
<keyword evidence="6" id="KW-0133">Cell shape</keyword>
<organism evidence="14">
    <name type="scientific">metagenome</name>
    <dbReference type="NCBI Taxonomy" id="256318"/>
    <lineage>
        <taxon>unclassified sequences</taxon>
        <taxon>metagenomes</taxon>
    </lineage>
</organism>
<evidence type="ECO:0000313" key="14">
    <source>
        <dbReference type="EMBL" id="CUR54015.1"/>
    </source>
</evidence>
<dbReference type="Pfam" id="PF01225">
    <property type="entry name" value="Mur_ligase"/>
    <property type="match status" value="1"/>
</dbReference>
<dbReference type="InterPro" id="IPR036565">
    <property type="entry name" value="Mur-like_cat_sf"/>
</dbReference>
<dbReference type="GO" id="GO:0008360">
    <property type="term" value="P:regulation of cell shape"/>
    <property type="evidence" value="ECO:0007669"/>
    <property type="project" value="UniProtKB-KW"/>
</dbReference>
<evidence type="ECO:0000256" key="3">
    <source>
        <dbReference type="ARBA" id="ARBA00022618"/>
    </source>
</evidence>
<dbReference type="InterPro" id="IPR013221">
    <property type="entry name" value="Mur_ligase_cen"/>
</dbReference>
<protein>
    <recommendedName>
        <fullName evidence="10">UDP-MurNAc-pentapeptide synthetase</fullName>
    </recommendedName>
</protein>
<feature type="domain" description="Mur ligase central" evidence="13">
    <location>
        <begin position="106"/>
        <end position="292"/>
    </location>
</feature>
<dbReference type="Gene3D" id="3.40.1190.10">
    <property type="entry name" value="Mur-like, catalytic domain"/>
    <property type="match status" value="1"/>
</dbReference>
<dbReference type="GO" id="GO:0071555">
    <property type="term" value="P:cell wall organization"/>
    <property type="evidence" value="ECO:0007669"/>
    <property type="project" value="UniProtKB-KW"/>
</dbReference>
<evidence type="ECO:0000256" key="4">
    <source>
        <dbReference type="ARBA" id="ARBA00022741"/>
    </source>
</evidence>
<dbReference type="GO" id="GO:0051301">
    <property type="term" value="P:cell division"/>
    <property type="evidence" value="ECO:0007669"/>
    <property type="project" value="UniProtKB-KW"/>
</dbReference>
<dbReference type="SUPFAM" id="SSF53623">
    <property type="entry name" value="MurD-like peptide ligases, catalytic domain"/>
    <property type="match status" value="1"/>
</dbReference>
<evidence type="ECO:0000256" key="2">
    <source>
        <dbReference type="ARBA" id="ARBA00022598"/>
    </source>
</evidence>
<dbReference type="GO" id="GO:0005524">
    <property type="term" value="F:ATP binding"/>
    <property type="evidence" value="ECO:0007669"/>
    <property type="project" value="UniProtKB-KW"/>
</dbReference>
<feature type="domain" description="Mur ligase N-terminal catalytic" evidence="11">
    <location>
        <begin position="30"/>
        <end position="79"/>
    </location>
</feature>
<keyword evidence="8" id="KW-0131">Cell cycle</keyword>
<keyword evidence="2 14" id="KW-0436">Ligase</keyword>